<sequence length="492" mass="52224">MSTRSLLRLSATLRSTSTVSTSVERTLPLSNRFCCSNLSRQSFSTSCRALASDAVKKPSIKSIGEIRKLMPGTSMLKAREALSVTRSADKPDEDDIRAALAWLEEDRRKTGAKKAEKVSSRSAREGVVAVTVLSDGIPSQIESSDKVQLTQEARRSGLGLTPPAKASIVEVNCETDFVARNEVFEQLVRDIAHTAALFPSLAGGFEKGSSGDGGLVDPRLEEIPVEKLLEFPLLPSSPDAGIAAQQPKTVGSAIIDVVSRLGEKVSVTRASALVGGLTTTTPSADSPRRSQLGTDRGNTILHVASAFAHGSSSGSKASKSGSSGSNNNPGFVSTSGRVASLLLTRIRSVNLPDALSGTPSQPSIQDSTRALVRSLARQTAGMETKSITSSQLEDRPDTSSEEEARQAPSMALYDQEFMMLLPSASPSPESQTKKVKQVLDQWSESKGLSVDGPAVEVIAMKRWELGETSKPEVGKEEAANNFAEEVRRVAGL</sequence>
<protein>
    <submittedName>
        <fullName evidence="1">Uncharacterized protein</fullName>
    </submittedName>
</protein>
<accession>A0ACD0NY51</accession>
<dbReference type="EMBL" id="KZ819898">
    <property type="protein sequence ID" value="PWN50778.1"/>
    <property type="molecule type" value="Genomic_DNA"/>
</dbReference>
<evidence type="ECO:0000313" key="2">
    <source>
        <dbReference type="Proteomes" id="UP000245626"/>
    </source>
</evidence>
<gene>
    <name evidence="1" type="ORF">IE53DRAFT_386900</name>
</gene>
<proteinExistence type="predicted"/>
<keyword evidence="2" id="KW-1185">Reference proteome</keyword>
<evidence type="ECO:0000313" key="1">
    <source>
        <dbReference type="EMBL" id="PWN50778.1"/>
    </source>
</evidence>
<reference evidence="1 2" key="1">
    <citation type="journal article" date="2018" name="Mol. Biol. Evol.">
        <title>Broad Genomic Sampling Reveals a Smut Pathogenic Ancestry of the Fungal Clade Ustilaginomycotina.</title>
        <authorList>
            <person name="Kijpornyongpan T."/>
            <person name="Mondo S.J."/>
            <person name="Barry K."/>
            <person name="Sandor L."/>
            <person name="Lee J."/>
            <person name="Lipzen A."/>
            <person name="Pangilinan J."/>
            <person name="LaButti K."/>
            <person name="Hainaut M."/>
            <person name="Henrissat B."/>
            <person name="Grigoriev I.V."/>
            <person name="Spatafora J.W."/>
            <person name="Aime M.C."/>
        </authorList>
    </citation>
    <scope>NUCLEOTIDE SEQUENCE [LARGE SCALE GENOMIC DNA]</scope>
    <source>
        <strain evidence="1 2">SA 807</strain>
    </source>
</reference>
<name>A0ACD0NY51_9BASI</name>
<organism evidence="1 2">
    <name type="scientific">Violaceomyces palustris</name>
    <dbReference type="NCBI Taxonomy" id="1673888"/>
    <lineage>
        <taxon>Eukaryota</taxon>
        <taxon>Fungi</taxon>
        <taxon>Dikarya</taxon>
        <taxon>Basidiomycota</taxon>
        <taxon>Ustilaginomycotina</taxon>
        <taxon>Ustilaginomycetes</taxon>
        <taxon>Violaceomycetales</taxon>
        <taxon>Violaceomycetaceae</taxon>
        <taxon>Violaceomyces</taxon>
    </lineage>
</organism>
<dbReference type="Proteomes" id="UP000245626">
    <property type="component" value="Unassembled WGS sequence"/>
</dbReference>